<dbReference type="PANTHER" id="PTHR47331">
    <property type="entry name" value="PHD-TYPE DOMAIN-CONTAINING PROTEIN"/>
    <property type="match status" value="1"/>
</dbReference>
<dbReference type="Proteomes" id="UP000499080">
    <property type="component" value="Unassembled WGS sequence"/>
</dbReference>
<dbReference type="OrthoDB" id="6422603at2759"/>
<comment type="caution">
    <text evidence="1">The sequence shown here is derived from an EMBL/GenBank/DDBJ whole genome shotgun (WGS) entry which is preliminary data.</text>
</comment>
<gene>
    <name evidence="1" type="ORF">AVEN_183051_1</name>
</gene>
<dbReference type="AlphaFoldDB" id="A0A4Y2EZW9"/>
<keyword evidence="2" id="KW-1185">Reference proteome</keyword>
<organism evidence="1 2">
    <name type="scientific">Araneus ventricosus</name>
    <name type="common">Orbweaver spider</name>
    <name type="synonym">Epeira ventricosa</name>
    <dbReference type="NCBI Taxonomy" id="182803"/>
    <lineage>
        <taxon>Eukaryota</taxon>
        <taxon>Metazoa</taxon>
        <taxon>Ecdysozoa</taxon>
        <taxon>Arthropoda</taxon>
        <taxon>Chelicerata</taxon>
        <taxon>Arachnida</taxon>
        <taxon>Araneae</taxon>
        <taxon>Araneomorphae</taxon>
        <taxon>Entelegynae</taxon>
        <taxon>Araneoidea</taxon>
        <taxon>Araneidae</taxon>
        <taxon>Araneus</taxon>
    </lineage>
</organism>
<evidence type="ECO:0000313" key="2">
    <source>
        <dbReference type="Proteomes" id="UP000499080"/>
    </source>
</evidence>
<protein>
    <submittedName>
        <fullName evidence="1">Uncharacterized protein</fullName>
    </submittedName>
</protein>
<evidence type="ECO:0000313" key="1">
    <source>
        <dbReference type="EMBL" id="GBM33798.1"/>
    </source>
</evidence>
<dbReference type="EMBL" id="BGPR01000741">
    <property type="protein sequence ID" value="GBM33798.1"/>
    <property type="molecule type" value="Genomic_DNA"/>
</dbReference>
<reference evidence="1 2" key="1">
    <citation type="journal article" date="2019" name="Sci. Rep.">
        <title>Orb-weaving spider Araneus ventricosus genome elucidates the spidroin gene catalogue.</title>
        <authorList>
            <person name="Kono N."/>
            <person name="Nakamura H."/>
            <person name="Ohtoshi R."/>
            <person name="Moran D.A.P."/>
            <person name="Shinohara A."/>
            <person name="Yoshida Y."/>
            <person name="Fujiwara M."/>
            <person name="Mori M."/>
            <person name="Tomita M."/>
            <person name="Arakawa K."/>
        </authorList>
    </citation>
    <scope>NUCLEOTIDE SEQUENCE [LARGE SCALE GENOMIC DNA]</scope>
</reference>
<sequence length="105" mass="12273">MAYLIGARLLHYLFYVTPLYRNTATLWTDTTVVLSWNRGDPNRWKTFVCNCTTEILHYTTLSQWRNCLGSQNPADHISRGISQPELSSLDTWWNSPDWLSQHPDN</sequence>
<name>A0A4Y2EZW9_ARAVE</name>
<accession>A0A4Y2EZW9</accession>
<proteinExistence type="predicted"/>